<dbReference type="Proteomes" id="UP000001876">
    <property type="component" value="Unassembled WGS sequence"/>
</dbReference>
<feature type="compositionally biased region" description="Basic residues" evidence="1">
    <location>
        <begin position="150"/>
        <end position="159"/>
    </location>
</feature>
<feature type="compositionally biased region" description="Low complexity" evidence="1">
    <location>
        <begin position="116"/>
        <end position="125"/>
    </location>
</feature>
<evidence type="ECO:0000313" key="2">
    <source>
        <dbReference type="EMBL" id="EEH61004.1"/>
    </source>
</evidence>
<dbReference type="OMA" id="RINCRYA"/>
<reference evidence="2 3" key="1">
    <citation type="journal article" date="2009" name="Science">
        <title>Green evolution and dynamic adaptations revealed by genomes of the marine picoeukaryotes Micromonas.</title>
        <authorList>
            <person name="Worden A.Z."/>
            <person name="Lee J.H."/>
            <person name="Mock T."/>
            <person name="Rouze P."/>
            <person name="Simmons M.P."/>
            <person name="Aerts A.L."/>
            <person name="Allen A.E."/>
            <person name="Cuvelier M.L."/>
            <person name="Derelle E."/>
            <person name="Everett M.V."/>
            <person name="Foulon E."/>
            <person name="Grimwood J."/>
            <person name="Gundlach H."/>
            <person name="Henrissat B."/>
            <person name="Napoli C."/>
            <person name="McDonald S.M."/>
            <person name="Parker M.S."/>
            <person name="Rombauts S."/>
            <person name="Salamov A."/>
            <person name="Von Dassow P."/>
            <person name="Badger J.H."/>
            <person name="Coutinho P.M."/>
            <person name="Demir E."/>
            <person name="Dubchak I."/>
            <person name="Gentemann C."/>
            <person name="Eikrem W."/>
            <person name="Gready J.E."/>
            <person name="John U."/>
            <person name="Lanier W."/>
            <person name="Lindquist E.A."/>
            <person name="Lucas S."/>
            <person name="Mayer K.F."/>
            <person name="Moreau H."/>
            <person name="Not F."/>
            <person name="Otillar R."/>
            <person name="Panaud O."/>
            <person name="Pangilinan J."/>
            <person name="Paulsen I."/>
            <person name="Piegu B."/>
            <person name="Poliakov A."/>
            <person name="Robbens S."/>
            <person name="Schmutz J."/>
            <person name="Toulza E."/>
            <person name="Wyss T."/>
            <person name="Zelensky A."/>
            <person name="Zhou K."/>
            <person name="Armbrust E.V."/>
            <person name="Bhattacharya D."/>
            <person name="Goodenough U.W."/>
            <person name="Van de Peer Y."/>
            <person name="Grigoriev I.V."/>
        </authorList>
    </citation>
    <scope>NUCLEOTIDE SEQUENCE [LARGE SCALE GENOMIC DNA]</scope>
    <source>
        <strain evidence="2 3">CCMP1545</strain>
    </source>
</reference>
<feature type="region of interest" description="Disordered" evidence="1">
    <location>
        <begin position="88"/>
        <end position="277"/>
    </location>
</feature>
<dbReference type="KEGG" id="mpp:MICPUCDRAFT_61775"/>
<organism evidence="3">
    <name type="scientific">Micromonas pusilla (strain CCMP1545)</name>
    <name type="common">Picoplanktonic green alga</name>
    <dbReference type="NCBI Taxonomy" id="564608"/>
    <lineage>
        <taxon>Eukaryota</taxon>
        <taxon>Viridiplantae</taxon>
        <taxon>Chlorophyta</taxon>
        <taxon>Mamiellophyceae</taxon>
        <taxon>Mamiellales</taxon>
        <taxon>Mamiellaceae</taxon>
        <taxon>Micromonas</taxon>
    </lineage>
</organism>
<evidence type="ECO:0000256" key="1">
    <source>
        <dbReference type="SAM" id="MobiDB-lite"/>
    </source>
</evidence>
<feature type="compositionally biased region" description="Basic and acidic residues" evidence="1">
    <location>
        <begin position="219"/>
        <end position="247"/>
    </location>
</feature>
<feature type="compositionally biased region" description="Low complexity" evidence="1">
    <location>
        <begin position="140"/>
        <end position="149"/>
    </location>
</feature>
<protein>
    <submittedName>
        <fullName evidence="2">Predicted protein</fullName>
    </submittedName>
</protein>
<feature type="compositionally biased region" description="Basic residues" evidence="1">
    <location>
        <begin position="186"/>
        <end position="203"/>
    </location>
</feature>
<dbReference type="GeneID" id="9680374"/>
<gene>
    <name evidence="2" type="ORF">MICPUCDRAFT_61775</name>
</gene>
<sequence length="314" mass="34111">MIILRRRGSILFSLLISGLFVPVGPAVRYFTASNFSPFASRINRWSSFGFAIFPATPISSPGSPPSFGMTQSGHASVYPSQNAAGFVTSASPGCSDTRRPGSTRRSSRTPSPPCRGSPSACCSSRTRTRRTDARPRLSGTWRPRSPPRWTRSRRRKGCTRPRPPCSDLPRPRGDRASAFAATTVARTRRRAHRVASRHRRRAGRGGGGGGGGGAVRGGGGDDDRGRSRSHLRRECDERSRGRRDGGGLRRLGARGRRAIDARGRGVDGERERHASVQNSRVGGAARVRCAVGMYRINCRYARSEIQPAQRKSSS</sequence>
<accession>C1MJ07</accession>
<dbReference type="RefSeq" id="XP_003055752.1">
    <property type="nucleotide sequence ID" value="XM_003055706.1"/>
</dbReference>
<dbReference type="AlphaFoldDB" id="C1MJ07"/>
<dbReference type="EMBL" id="GG663735">
    <property type="protein sequence ID" value="EEH61004.1"/>
    <property type="molecule type" value="Genomic_DNA"/>
</dbReference>
<feature type="compositionally biased region" description="Gly residues" evidence="1">
    <location>
        <begin position="204"/>
        <end position="218"/>
    </location>
</feature>
<keyword evidence="3" id="KW-1185">Reference proteome</keyword>
<name>C1MJ07_MICPC</name>
<proteinExistence type="predicted"/>
<evidence type="ECO:0000313" key="3">
    <source>
        <dbReference type="Proteomes" id="UP000001876"/>
    </source>
</evidence>
<feature type="compositionally biased region" description="Basic and acidic residues" evidence="1">
    <location>
        <begin position="257"/>
        <end position="274"/>
    </location>
</feature>